<organism evidence="1 2">
    <name type="scientific">Phaeosphaeria nodorum (strain SN15 / ATCC MYA-4574 / FGSC 10173)</name>
    <name type="common">Glume blotch fungus</name>
    <name type="synonym">Parastagonospora nodorum</name>
    <dbReference type="NCBI Taxonomy" id="321614"/>
    <lineage>
        <taxon>Eukaryota</taxon>
        <taxon>Fungi</taxon>
        <taxon>Dikarya</taxon>
        <taxon>Ascomycota</taxon>
        <taxon>Pezizomycotina</taxon>
        <taxon>Dothideomycetes</taxon>
        <taxon>Pleosporomycetidae</taxon>
        <taxon>Pleosporales</taxon>
        <taxon>Pleosporineae</taxon>
        <taxon>Phaeosphaeriaceae</taxon>
        <taxon>Parastagonospora</taxon>
    </lineage>
</organism>
<dbReference type="Proteomes" id="UP000663193">
    <property type="component" value="Chromosome 21"/>
</dbReference>
<evidence type="ECO:0000313" key="2">
    <source>
        <dbReference type="Proteomes" id="UP000663193"/>
    </source>
</evidence>
<dbReference type="AlphaFoldDB" id="A0A7U2IBB1"/>
<dbReference type="EMBL" id="CP069043">
    <property type="protein sequence ID" value="QRD06655.1"/>
    <property type="molecule type" value="Genomic_DNA"/>
</dbReference>
<name>A0A7U2IBB1_PHANO</name>
<evidence type="ECO:0008006" key="3">
    <source>
        <dbReference type="Google" id="ProtNLM"/>
    </source>
</evidence>
<protein>
    <recommendedName>
        <fullName evidence="3">Sfi1 spindle body domain-containing protein</fullName>
    </recommendedName>
</protein>
<keyword evidence="2" id="KW-1185">Reference proteome</keyword>
<evidence type="ECO:0000313" key="1">
    <source>
        <dbReference type="EMBL" id="QRD06655.1"/>
    </source>
</evidence>
<proteinExistence type="predicted"/>
<accession>A0A7U2IBB1</accession>
<dbReference type="VEuPathDB" id="FungiDB:JI435_446250"/>
<sequence length="99" mass="11032">MSAPTTSTVVSSAPAPTPRATFALWVRTGVAHPTQEEKKAVDATLVAALKLAETHARRQRALKAWKLVRVHARRQTAFKAWKLARQSKRTSGWCRNDEL</sequence>
<gene>
    <name evidence="1" type="ORF">JI435_446250</name>
</gene>
<reference evidence="2" key="1">
    <citation type="journal article" date="2021" name="BMC Genomics">
        <title>Chromosome-level genome assembly and manually-curated proteome of model necrotroph Parastagonospora nodorum Sn15 reveals a genome-wide trove of candidate effector homologs, and redundancy of virulence-related functions within an accessory chromosome.</title>
        <authorList>
            <person name="Bertazzoni S."/>
            <person name="Jones D.A.B."/>
            <person name="Phan H.T."/>
            <person name="Tan K.-C."/>
            <person name="Hane J.K."/>
        </authorList>
    </citation>
    <scope>NUCLEOTIDE SEQUENCE [LARGE SCALE GENOMIC DNA]</scope>
    <source>
        <strain evidence="2">SN15 / ATCC MYA-4574 / FGSC 10173)</strain>
    </source>
</reference>